<dbReference type="PANTHER" id="PTHR10696">
    <property type="entry name" value="GAMMA-BUTYROBETAINE HYDROXYLASE-RELATED"/>
    <property type="match status" value="1"/>
</dbReference>
<dbReference type="Gene3D" id="3.60.130.10">
    <property type="entry name" value="Clavaminate synthase-like"/>
    <property type="match status" value="1"/>
</dbReference>
<evidence type="ECO:0000259" key="4">
    <source>
        <dbReference type="Pfam" id="PF02668"/>
    </source>
</evidence>
<proteinExistence type="predicted"/>
<comment type="caution">
    <text evidence="5">The sequence shown here is derived from an EMBL/GenBank/DDBJ whole genome shotgun (WGS) entry which is preliminary data.</text>
</comment>
<dbReference type="Proteomes" id="UP000231019">
    <property type="component" value="Unassembled WGS sequence"/>
</dbReference>
<dbReference type="Pfam" id="PF02668">
    <property type="entry name" value="TauD"/>
    <property type="match status" value="1"/>
</dbReference>
<dbReference type="InterPro" id="IPR050411">
    <property type="entry name" value="AlphaKG_dependent_hydroxylases"/>
</dbReference>
<keyword evidence="2" id="KW-0560">Oxidoreductase</keyword>
<dbReference type="AlphaFoldDB" id="A0A2M7G396"/>
<evidence type="ECO:0000256" key="1">
    <source>
        <dbReference type="ARBA" id="ARBA00001954"/>
    </source>
</evidence>
<dbReference type="GO" id="GO:0017000">
    <property type="term" value="P:antibiotic biosynthetic process"/>
    <property type="evidence" value="ECO:0007669"/>
    <property type="project" value="UniProtKB-KW"/>
</dbReference>
<dbReference type="InterPro" id="IPR003819">
    <property type="entry name" value="TauD/TfdA-like"/>
</dbReference>
<dbReference type="EMBL" id="PFFQ01000038">
    <property type="protein sequence ID" value="PIW16305.1"/>
    <property type="molecule type" value="Genomic_DNA"/>
</dbReference>
<name>A0A2M7G396_9BACT</name>
<dbReference type="InterPro" id="IPR042098">
    <property type="entry name" value="TauD-like_sf"/>
</dbReference>
<dbReference type="SUPFAM" id="SSF51197">
    <property type="entry name" value="Clavaminate synthase-like"/>
    <property type="match status" value="1"/>
</dbReference>
<feature type="domain" description="TauD/TfdA-like" evidence="4">
    <location>
        <begin position="14"/>
        <end position="283"/>
    </location>
</feature>
<organism evidence="5 6">
    <name type="scientific">bacterium (Candidatus Blackallbacteria) CG17_big_fil_post_rev_8_21_14_2_50_48_46</name>
    <dbReference type="NCBI Taxonomy" id="2014261"/>
    <lineage>
        <taxon>Bacteria</taxon>
        <taxon>Candidatus Blackallbacteria</taxon>
    </lineage>
</organism>
<evidence type="ECO:0000313" key="5">
    <source>
        <dbReference type="EMBL" id="PIW16305.1"/>
    </source>
</evidence>
<protein>
    <recommendedName>
        <fullName evidence="4">TauD/TfdA-like domain-containing protein</fullName>
    </recommendedName>
</protein>
<keyword evidence="3" id="KW-0045">Antibiotic biosynthesis</keyword>
<evidence type="ECO:0000256" key="2">
    <source>
        <dbReference type="ARBA" id="ARBA00023002"/>
    </source>
</evidence>
<comment type="cofactor">
    <cofactor evidence="1">
        <name>Fe(2+)</name>
        <dbReference type="ChEBI" id="CHEBI:29033"/>
    </cofactor>
</comment>
<dbReference type="GO" id="GO:0016491">
    <property type="term" value="F:oxidoreductase activity"/>
    <property type="evidence" value="ECO:0007669"/>
    <property type="project" value="UniProtKB-KW"/>
</dbReference>
<sequence length="298" mass="34125">MQVYQDFDLESFSVMRFQADLLEKGALLFRGSQQKLEDFLRFSARMSDRFLALSSEQGMGAIGANFNRTPVADFDNLFHVTGKRQGFALPLHGEGYFHFKQPPTLLWFYCAQPAEEKGQTFLCDGGLLYESLPFEIQAGLLAQDLVYTRQHTSEVWQKLYRTEELAEVAKFCNQRGIDLCEVEGGDVLTRFQSPALQKRAGRYFFVNNLLPFALRQLQTPDLTRARVALTNGEALPENWVLTIQAQARQLQLKIDWQKGDFLAVDNTRFLHGRDPIDDPQRELYLRLGYADFISMANG</sequence>
<gene>
    <name evidence="5" type="ORF">COW36_13295</name>
</gene>
<evidence type="ECO:0000256" key="3">
    <source>
        <dbReference type="ARBA" id="ARBA00023194"/>
    </source>
</evidence>
<dbReference type="PANTHER" id="PTHR10696:SF56">
    <property type="entry name" value="TAUD_TFDA-LIKE DOMAIN-CONTAINING PROTEIN"/>
    <property type="match status" value="1"/>
</dbReference>
<reference evidence="5 6" key="1">
    <citation type="submission" date="2017-09" db="EMBL/GenBank/DDBJ databases">
        <title>Depth-based differentiation of microbial function through sediment-hosted aquifers and enrichment of novel symbionts in the deep terrestrial subsurface.</title>
        <authorList>
            <person name="Probst A.J."/>
            <person name="Ladd B."/>
            <person name="Jarett J.K."/>
            <person name="Geller-Mcgrath D.E."/>
            <person name="Sieber C.M."/>
            <person name="Emerson J.B."/>
            <person name="Anantharaman K."/>
            <person name="Thomas B.C."/>
            <person name="Malmstrom R."/>
            <person name="Stieglmeier M."/>
            <person name="Klingl A."/>
            <person name="Woyke T."/>
            <person name="Ryan C.M."/>
            <person name="Banfield J.F."/>
        </authorList>
    </citation>
    <scope>NUCLEOTIDE SEQUENCE [LARGE SCALE GENOMIC DNA]</scope>
    <source>
        <strain evidence="5">CG17_big_fil_post_rev_8_21_14_2_50_48_46</strain>
    </source>
</reference>
<evidence type="ECO:0000313" key="6">
    <source>
        <dbReference type="Proteomes" id="UP000231019"/>
    </source>
</evidence>
<accession>A0A2M7G396</accession>